<evidence type="ECO:0000313" key="3">
    <source>
        <dbReference type="Proteomes" id="UP000224507"/>
    </source>
</evidence>
<sequence>MANKTIKIERFYSDGINENTSKIKNVVKIIEPKEIEELKEKIPTVIKEKEFRKESKEIQLEKNIEKSKTEEKKYQDLDGDKNPDYKNDQDKYIDIIKKKRNIKIKKKKKIKERDDNGREIEF</sequence>
<dbReference type="AlphaFoldDB" id="A0A2C6C9L6"/>
<comment type="caution">
    <text evidence="2">The sequence shown here is derived from an EMBL/GenBank/DDBJ whole genome shotgun (WGS) entry which is preliminary data.</text>
</comment>
<gene>
    <name evidence="2" type="ORF">CBG56_05565</name>
</gene>
<name>A0A2C6C9L6_FUSNP</name>
<proteinExistence type="predicted"/>
<dbReference type="EMBL" id="NIRO01000004">
    <property type="protein sequence ID" value="PHI15496.1"/>
    <property type="molecule type" value="Genomic_DNA"/>
</dbReference>
<evidence type="ECO:0000313" key="2">
    <source>
        <dbReference type="EMBL" id="PHI15496.1"/>
    </source>
</evidence>
<dbReference type="Proteomes" id="UP000224507">
    <property type="component" value="Unassembled WGS sequence"/>
</dbReference>
<evidence type="ECO:0000256" key="1">
    <source>
        <dbReference type="SAM" id="MobiDB-lite"/>
    </source>
</evidence>
<dbReference type="RefSeq" id="WP_098997338.1">
    <property type="nucleotide sequence ID" value="NZ_CP077153.1"/>
</dbReference>
<accession>A0A2C6C9L6</accession>
<reference evidence="2 3" key="1">
    <citation type="submission" date="2017-06" db="EMBL/GenBank/DDBJ databases">
        <title>Draft genome sequence of Fusobacterium nucleatum subsp. polymorphum KCOM 1274 (=ChDC F309).</title>
        <authorList>
            <person name="Kook J.-K."/>
            <person name="Park S.-N."/>
            <person name="Lim Y.K."/>
            <person name="Roh H."/>
        </authorList>
    </citation>
    <scope>NUCLEOTIDE SEQUENCE [LARGE SCALE GENOMIC DNA]</scope>
    <source>
        <strain evidence="3">KCOM 1274 (ChDC F309)</strain>
    </source>
</reference>
<protein>
    <submittedName>
        <fullName evidence="2">Uncharacterized protein</fullName>
    </submittedName>
</protein>
<organism evidence="2 3">
    <name type="scientific">Fusobacterium nucleatum subsp. polymorphum</name>
    <name type="common">Fusobacterium polymorphum</name>
    <dbReference type="NCBI Taxonomy" id="76857"/>
    <lineage>
        <taxon>Bacteria</taxon>
        <taxon>Fusobacteriati</taxon>
        <taxon>Fusobacteriota</taxon>
        <taxon>Fusobacteriia</taxon>
        <taxon>Fusobacteriales</taxon>
        <taxon>Fusobacteriaceae</taxon>
        <taxon>Fusobacterium</taxon>
    </lineage>
</organism>
<feature type="region of interest" description="Disordered" evidence="1">
    <location>
        <begin position="58"/>
        <end position="88"/>
    </location>
</feature>